<dbReference type="GO" id="GO:0048040">
    <property type="term" value="F:UDP-glucuronate decarboxylase activity"/>
    <property type="evidence" value="ECO:0007669"/>
    <property type="project" value="TreeGrafter"/>
</dbReference>
<evidence type="ECO:0000256" key="1">
    <source>
        <dbReference type="ARBA" id="ARBA00001911"/>
    </source>
</evidence>
<feature type="non-terminal residue" evidence="7">
    <location>
        <position position="1"/>
    </location>
</feature>
<dbReference type="PANTHER" id="PTHR43078:SF6">
    <property type="entry name" value="UDP-GLUCURONIC ACID DECARBOXYLASE 1"/>
    <property type="match status" value="1"/>
</dbReference>
<evidence type="ECO:0000313" key="7">
    <source>
        <dbReference type="EMBL" id="OIP04273.1"/>
    </source>
</evidence>
<feature type="transmembrane region" description="Helical" evidence="5">
    <location>
        <begin position="357"/>
        <end position="384"/>
    </location>
</feature>
<keyword evidence="5" id="KW-1133">Transmembrane helix</keyword>
<dbReference type="Pfam" id="PF01370">
    <property type="entry name" value="Epimerase"/>
    <property type="match status" value="1"/>
</dbReference>
<dbReference type="SUPFAM" id="SSF51735">
    <property type="entry name" value="NAD(P)-binding Rossmann-fold domains"/>
    <property type="match status" value="1"/>
</dbReference>
<comment type="cofactor">
    <cofactor evidence="1">
        <name>NAD(+)</name>
        <dbReference type="ChEBI" id="CHEBI:57540"/>
    </cofactor>
</comment>
<keyword evidence="2" id="KW-0210">Decarboxylase</keyword>
<keyword evidence="5" id="KW-0472">Membrane</keyword>
<organism evidence="7 8">
    <name type="scientific">Candidatus Beckwithbacteria bacterium CG2_30_44_31</name>
    <dbReference type="NCBI Taxonomy" id="1805035"/>
    <lineage>
        <taxon>Bacteria</taxon>
        <taxon>Candidatus Beckwithiibacteriota</taxon>
    </lineage>
</organism>
<dbReference type="PANTHER" id="PTHR43078">
    <property type="entry name" value="UDP-GLUCURONIC ACID DECARBOXYLASE-RELATED"/>
    <property type="match status" value="1"/>
</dbReference>
<dbReference type="Gene3D" id="3.40.50.720">
    <property type="entry name" value="NAD(P)-binding Rossmann-like Domain"/>
    <property type="match status" value="1"/>
</dbReference>
<dbReference type="GO" id="GO:0042732">
    <property type="term" value="P:D-xylose metabolic process"/>
    <property type="evidence" value="ECO:0007669"/>
    <property type="project" value="InterPro"/>
</dbReference>
<dbReference type="InterPro" id="IPR025101">
    <property type="entry name" value="DUF4012"/>
</dbReference>
<proteinExistence type="predicted"/>
<dbReference type="GO" id="GO:0070403">
    <property type="term" value="F:NAD+ binding"/>
    <property type="evidence" value="ECO:0007669"/>
    <property type="project" value="InterPro"/>
</dbReference>
<dbReference type="GO" id="GO:0005737">
    <property type="term" value="C:cytoplasm"/>
    <property type="evidence" value="ECO:0007669"/>
    <property type="project" value="TreeGrafter"/>
</dbReference>
<evidence type="ECO:0000256" key="2">
    <source>
        <dbReference type="ARBA" id="ARBA00022793"/>
    </source>
</evidence>
<accession>A0A1J5B0H2</accession>
<reference evidence="7 8" key="1">
    <citation type="journal article" date="2016" name="Environ. Microbiol.">
        <title>Genomic resolution of a cold subsurface aquifer community provides metabolic insights for novel microbes adapted to high CO concentrations.</title>
        <authorList>
            <person name="Probst A.J."/>
            <person name="Castelle C.J."/>
            <person name="Singh A."/>
            <person name="Brown C.T."/>
            <person name="Anantharaman K."/>
            <person name="Sharon I."/>
            <person name="Hug L.A."/>
            <person name="Burstein D."/>
            <person name="Emerson J.B."/>
            <person name="Thomas B.C."/>
            <person name="Banfield J.F."/>
        </authorList>
    </citation>
    <scope>NUCLEOTIDE SEQUENCE [LARGE SCALE GENOMIC DNA]</scope>
    <source>
        <strain evidence="7">CG2_30_44_31</strain>
    </source>
</reference>
<name>A0A1J5B0H2_9BACT</name>
<dbReference type="AlphaFoldDB" id="A0A1J5B0H2"/>
<feature type="domain" description="NAD-dependent epimerase/dehydratase" evidence="6">
    <location>
        <begin position="38"/>
        <end position="201"/>
    </location>
</feature>
<comment type="caution">
    <text evidence="7">The sequence shown here is derived from an EMBL/GenBank/DDBJ whole genome shotgun (WGS) entry which is preliminary data.</text>
</comment>
<dbReference type="Proteomes" id="UP000183605">
    <property type="component" value="Unassembled WGS sequence"/>
</dbReference>
<protein>
    <recommendedName>
        <fullName evidence="6">NAD-dependent epimerase/dehydratase domain-containing protein</fullName>
    </recommendedName>
</protein>
<evidence type="ECO:0000256" key="3">
    <source>
        <dbReference type="ARBA" id="ARBA00023027"/>
    </source>
</evidence>
<evidence type="ECO:0000256" key="4">
    <source>
        <dbReference type="ARBA" id="ARBA00023239"/>
    </source>
</evidence>
<dbReference type="EMBL" id="MNXQ01000008">
    <property type="protein sequence ID" value="OIP04273.1"/>
    <property type="molecule type" value="Genomic_DNA"/>
</dbReference>
<keyword evidence="4" id="KW-0456">Lyase</keyword>
<dbReference type="Pfam" id="PF13196">
    <property type="entry name" value="DUF4012"/>
    <property type="match status" value="1"/>
</dbReference>
<dbReference type="InterPro" id="IPR001509">
    <property type="entry name" value="Epimerase_deHydtase"/>
</dbReference>
<keyword evidence="3" id="KW-0520">NAD</keyword>
<keyword evidence="5" id="KW-0812">Transmembrane</keyword>
<evidence type="ECO:0000313" key="8">
    <source>
        <dbReference type="Proteomes" id="UP000183605"/>
    </source>
</evidence>
<gene>
    <name evidence="7" type="ORF">AUK18_00325</name>
</gene>
<sequence length="971" mass="107685">VDNWTTGKKANLKLLMNQPNFIFIEHNLEKPFDSPIPKVDYIFHLAGIEAYVNGLDVSLETLLVNSLGTKELLEIAKTQKAKFLLVSTVDILSGRPASSDLTHLFGSNSRQEEAYSHHEAKRFSEAVTFEYLNRYQLNARVVRLGLVYGPRMELASGNDLAELLLAAKNNQPLKIIDQGLKTIYPTYISDVIYGLTKAMFSQSSEGNIYTLVNPEKITLLNLVYKLKAQLPQKNLTIEFVSGPVGESGINLTPEAFASQQELGWNPKVSLDHGIVTTFKWLEGTENKPGKPAEITPPEPLYTPEDLGIKPAVAPEISPPLAPKTTKPKFNFKFKLAFPKLSLVPRKTKLKLTKKTKIIFASAGLFLLYLLAPLVLMAASALVGVKHLKQAGSQLDFTKVAQMTKLTEKAKKNFDFSQSMLRRSQFVATVFGLKSLSRNFDRLLFIAAKLSQGAGHLARAGESGTVLSGIIFQHQDGNISQALKEIRLSLDQGYNDFSFVDSELQSGRELQLDLTTSLTKQLQTLTNDLPAVRHKINQARLLLPLVPSFIAQDSKKTYLVLFQNSAELRPTGGFIGSYGLLSFEKGKLLDFSVEDIYAADGQLQGYVEPPEPIKEFLGQNSWFFRDSNWDPDFTVSAPRAEWFLNKTTSRNVDGVIAVNLPAVKELLAATGPITLSDYNEEVTSDNLFERAEYHSEIDFFPGSTQKKDFLGALAREIFDRVKNSSASGMLKLSQALETSLAQKQLLFYLHDAGSQRLLLEQNWAGALFAPSLNPAADQPITGDYAFSVEANLGINKANYFLKRNLEQQLTLLKNREILSVTTIEYQNQSPADAWPGGIYRTYLRQYLPQNSTLISVKVADAKLNLKDIDQAIVGDKLVLGFPVTVPVKNSLKVEITYRLNDPLAIANQQGRLAVVVAKQPGTLADPLKVIVNYPSYLSVSAVSSQGIVSPQVVTFQSDLSLDRFFTIDFIER</sequence>
<dbReference type="InterPro" id="IPR036291">
    <property type="entry name" value="NAD(P)-bd_dom_sf"/>
</dbReference>
<dbReference type="InterPro" id="IPR044516">
    <property type="entry name" value="UXS-like"/>
</dbReference>
<evidence type="ECO:0000259" key="6">
    <source>
        <dbReference type="Pfam" id="PF01370"/>
    </source>
</evidence>
<evidence type="ECO:0000256" key="5">
    <source>
        <dbReference type="SAM" id="Phobius"/>
    </source>
</evidence>